<comment type="caution">
    <text evidence="1">The sequence shown here is derived from an EMBL/GenBank/DDBJ whole genome shotgun (WGS) entry which is preliminary data.</text>
</comment>
<dbReference type="AlphaFoldDB" id="A0A199W1R6"/>
<accession>A0A199W1R6</accession>
<evidence type="ECO:0000313" key="2">
    <source>
        <dbReference type="Proteomes" id="UP000092600"/>
    </source>
</evidence>
<evidence type="ECO:0000313" key="1">
    <source>
        <dbReference type="EMBL" id="OAY83196.1"/>
    </source>
</evidence>
<reference evidence="1 2" key="1">
    <citation type="journal article" date="2016" name="DNA Res.">
        <title>The draft genome of MD-2 pineapple using hybrid error correction of long reads.</title>
        <authorList>
            <person name="Redwan R.M."/>
            <person name="Saidin A."/>
            <person name="Kumar S.V."/>
        </authorList>
    </citation>
    <scope>NUCLEOTIDE SEQUENCE [LARGE SCALE GENOMIC DNA]</scope>
    <source>
        <strain evidence="2">cv. MD2</strain>
        <tissue evidence="1">Leaf</tissue>
    </source>
</reference>
<name>A0A199W1R6_ANACO</name>
<dbReference type="Proteomes" id="UP000092600">
    <property type="component" value="Unassembled WGS sequence"/>
</dbReference>
<dbReference type="EMBL" id="LSRQ01000373">
    <property type="protein sequence ID" value="OAY83196.1"/>
    <property type="molecule type" value="Genomic_DNA"/>
</dbReference>
<gene>
    <name evidence="1" type="ORF">ACMD2_26439</name>
</gene>
<organism evidence="1 2">
    <name type="scientific">Ananas comosus</name>
    <name type="common">Pineapple</name>
    <name type="synonym">Ananas ananas</name>
    <dbReference type="NCBI Taxonomy" id="4615"/>
    <lineage>
        <taxon>Eukaryota</taxon>
        <taxon>Viridiplantae</taxon>
        <taxon>Streptophyta</taxon>
        <taxon>Embryophyta</taxon>
        <taxon>Tracheophyta</taxon>
        <taxon>Spermatophyta</taxon>
        <taxon>Magnoliopsida</taxon>
        <taxon>Liliopsida</taxon>
        <taxon>Poales</taxon>
        <taxon>Bromeliaceae</taxon>
        <taxon>Bromelioideae</taxon>
        <taxon>Ananas</taxon>
    </lineage>
</organism>
<protein>
    <submittedName>
        <fullName evidence="1">Uncharacterized protein</fullName>
    </submittedName>
</protein>
<proteinExistence type="predicted"/>
<sequence length="145" mass="16511">MTYTVGMPRGAVIVGCRRRLAIDHIRIDRHSSSAFHVHQRVDPRRRCSFPEKWSCIRPVSQRCEQVVALPEVLRPTRRFRLGTFGLLVRLTHIISVAPFTYHLIKSGFSFSNQIDTGSWVGWGAMDPVCLSFSGVGLCRSINNWD</sequence>